<dbReference type="PROSITE" id="PS50825">
    <property type="entry name" value="HYR"/>
    <property type="match status" value="3"/>
</dbReference>
<feature type="chain" id="PRO_5042847618" description="Sushi, von Willebrand factor type A, EGF and pentraxin domain-containing protein 1-like" evidence="4">
    <location>
        <begin position="20"/>
        <end position="940"/>
    </location>
</feature>
<name>A0AAN9B5D5_9CAEN</name>
<dbReference type="InterPro" id="IPR043555">
    <property type="entry name" value="SRPX-like"/>
</dbReference>
<evidence type="ECO:0000259" key="6">
    <source>
        <dbReference type="PROSITE" id="PS50923"/>
    </source>
</evidence>
<dbReference type="PANTHER" id="PTHR46343:SF2">
    <property type="entry name" value="SUSHI_VON WILLEBRAND FACTOR TYPE A_EGF_PENTRAXIN DOMAIN-CONTAINING 1"/>
    <property type="match status" value="1"/>
</dbReference>
<keyword evidence="4" id="KW-0732">Signal</keyword>
<evidence type="ECO:0000313" key="7">
    <source>
        <dbReference type="EMBL" id="KAK7099232.1"/>
    </source>
</evidence>
<evidence type="ECO:0000256" key="4">
    <source>
        <dbReference type="SAM" id="SignalP"/>
    </source>
</evidence>
<reference evidence="7 8" key="1">
    <citation type="submission" date="2024-02" db="EMBL/GenBank/DDBJ databases">
        <title>Chromosome-scale genome assembly of the rough periwinkle Littorina saxatilis.</title>
        <authorList>
            <person name="De Jode A."/>
            <person name="Faria R."/>
            <person name="Formenti G."/>
            <person name="Sims Y."/>
            <person name="Smith T.P."/>
            <person name="Tracey A."/>
            <person name="Wood J.M.D."/>
            <person name="Zagrodzka Z.B."/>
            <person name="Johannesson K."/>
            <person name="Butlin R.K."/>
            <person name="Leder E.H."/>
        </authorList>
    </citation>
    <scope>NUCLEOTIDE SEQUENCE [LARGE SCALE GENOMIC DNA]</scope>
    <source>
        <strain evidence="7">Snail1</strain>
        <tissue evidence="7">Muscle</tissue>
    </source>
</reference>
<dbReference type="SMART" id="SM01411">
    <property type="entry name" value="Ephrin_rec_like"/>
    <property type="match status" value="1"/>
</dbReference>
<dbReference type="PANTHER" id="PTHR46343">
    <property type="entry name" value="HYR DOMAIN-CONTAINING PROTEIN"/>
    <property type="match status" value="1"/>
</dbReference>
<keyword evidence="2 3" id="KW-1015">Disulfide bond</keyword>
<organism evidence="7 8">
    <name type="scientific">Littorina saxatilis</name>
    <dbReference type="NCBI Taxonomy" id="31220"/>
    <lineage>
        <taxon>Eukaryota</taxon>
        <taxon>Metazoa</taxon>
        <taxon>Spiralia</taxon>
        <taxon>Lophotrochozoa</taxon>
        <taxon>Mollusca</taxon>
        <taxon>Gastropoda</taxon>
        <taxon>Caenogastropoda</taxon>
        <taxon>Littorinimorpha</taxon>
        <taxon>Littorinoidea</taxon>
        <taxon>Littorinidae</taxon>
        <taxon>Littorina</taxon>
    </lineage>
</organism>
<evidence type="ECO:0000259" key="5">
    <source>
        <dbReference type="PROSITE" id="PS50825"/>
    </source>
</evidence>
<dbReference type="InterPro" id="IPR035976">
    <property type="entry name" value="Sushi/SCR/CCP_sf"/>
</dbReference>
<feature type="disulfide bond" evidence="3">
    <location>
        <begin position="353"/>
        <end position="380"/>
    </location>
</feature>
<dbReference type="Pfam" id="PF00084">
    <property type="entry name" value="Sushi"/>
    <property type="match status" value="5"/>
</dbReference>
<dbReference type="PROSITE" id="PS50923">
    <property type="entry name" value="SUSHI"/>
    <property type="match status" value="5"/>
</dbReference>
<feature type="domain" description="HYR" evidence="5">
    <location>
        <begin position="439"/>
        <end position="523"/>
    </location>
</feature>
<dbReference type="InterPro" id="IPR000436">
    <property type="entry name" value="Sushi_SCR_CCP_dom"/>
</dbReference>
<dbReference type="InterPro" id="IPR003410">
    <property type="entry name" value="HYR_dom"/>
</dbReference>
<proteinExistence type="predicted"/>
<evidence type="ECO:0000256" key="2">
    <source>
        <dbReference type="ARBA" id="ARBA00023157"/>
    </source>
</evidence>
<gene>
    <name evidence="7" type="ORF">V1264_003410</name>
</gene>
<dbReference type="SMART" id="SM00032">
    <property type="entry name" value="CCP"/>
    <property type="match status" value="6"/>
</dbReference>
<comment type="caution">
    <text evidence="3">Lacks conserved residue(s) required for the propagation of feature annotation.</text>
</comment>
<protein>
    <recommendedName>
        <fullName evidence="9">Sushi, von Willebrand factor type A, EGF and pentraxin domain-containing protein 1-like</fullName>
    </recommendedName>
</protein>
<dbReference type="Gene3D" id="2.10.70.10">
    <property type="entry name" value="Complement Module, domain 1"/>
    <property type="match status" value="6"/>
</dbReference>
<dbReference type="Pfam" id="PF02494">
    <property type="entry name" value="HYR"/>
    <property type="match status" value="3"/>
</dbReference>
<comment type="caution">
    <text evidence="7">The sequence shown here is derived from an EMBL/GenBank/DDBJ whole genome shotgun (WGS) entry which is preliminary data.</text>
</comment>
<feature type="domain" description="Sushi" evidence="6">
    <location>
        <begin position="183"/>
        <end position="240"/>
    </location>
</feature>
<sequence length="940" mass="100176">MKGIITVLLLILCAVVVLGCGSSRRPPPPPPPPKYQPDFAGCPGDVTKLPDPGTLATVVSWTEPTARSRNDGNRKVVVTRVGGPSPGSTFQAGSPVKITYQAMEGNGVPPSYCSFYVTVEARYCDPLPTLNHGRRTCSGSRDNIYGSVCTHACSAGYKVNGPDTVTCKDTKQWDKRAPLCEPVSCGAPGNIDHGSTVCFRGHTYSEMCSTACNSGYMHTGSPFITCGANGVWSNADPCVDKEPPTFPNGCPGNQVLYTGPLERPVAVFWTDPDTNDNSGQSVTLTSNPARGSLLGPGFYLFKLIATDMASNEASCMFVVDIKSRECDAITAPANSRVTCSRGYVEGSECMVTCNRGYDIQGQALLTCLQSEQWNVALPTCDAGGCSTPPTVENGVLKCSSGQTYLATCDLVCDAGFEVQTPPYIQCTYNGTWTTPGSCADTEPPDFPQDCPDNIEIYAASLGQPNLVTWAPPDVTDNSGKAVELVSDIQPGSNFSVGVTRVKYKATDVNGNSKKCFFTVTVNTAVCPVPALQPQTTQGVRMLYDCPDGHVYGASCALNCTHGYPLVGSDTITCQRDDSTFPPTMTWYWAGSAVPPECTNIQCPELKAPKNGALSCNQGNFGVDCLMSCNVRYDVPAALPLDGHIYCNSAGWHPSSVPDCTVLVRPGGARFHSDLAYYTGSCKASLDELKQNFITRMQNSTILRDACTNVPTCTVDNVKVTCGSVSAGRRKRETLQDFGGAPERNKRDASQSHFVRIDFDIAIPYQPNATQSFDDYAQALNSTNAALKSSLQDGQGAFDIEGMTNAGFSPPTLQADCPAGTTYRVKTPLSCVGCSKGLYMPDQSGQCFECAVGSYTELDNATSCTPCPQGMSTLSTGSQSQDDCNYVQRAVTLPTALCPVFPVLLVNTSHVTGQRPVTFALSTGGRRILGRQAFNNVNLRT</sequence>
<dbReference type="Pfam" id="PF07699">
    <property type="entry name" value="Ephrin_rec_like"/>
    <property type="match status" value="1"/>
</dbReference>
<dbReference type="SUPFAM" id="SSF57535">
    <property type="entry name" value="Complement control module/SCR domain"/>
    <property type="match status" value="5"/>
</dbReference>
<evidence type="ECO:0000256" key="3">
    <source>
        <dbReference type="PROSITE-ProRule" id="PRU00302"/>
    </source>
</evidence>
<dbReference type="Proteomes" id="UP001374579">
    <property type="component" value="Unassembled WGS sequence"/>
</dbReference>
<dbReference type="InterPro" id="IPR011641">
    <property type="entry name" value="Tyr-kin_ephrin_A/B_rcpt-like"/>
</dbReference>
<feature type="signal peptide" evidence="4">
    <location>
        <begin position="1"/>
        <end position="19"/>
    </location>
</feature>
<feature type="domain" description="HYR" evidence="5">
    <location>
        <begin position="32"/>
        <end position="121"/>
    </location>
</feature>
<feature type="domain" description="Sushi" evidence="6">
    <location>
        <begin position="524"/>
        <end position="599"/>
    </location>
</feature>
<feature type="domain" description="Sushi" evidence="6">
    <location>
        <begin position="324"/>
        <end position="382"/>
    </location>
</feature>
<feature type="disulfide bond" evidence="3">
    <location>
        <begin position="124"/>
        <end position="167"/>
    </location>
</feature>
<dbReference type="PROSITE" id="PS51257">
    <property type="entry name" value="PROKAR_LIPOPROTEIN"/>
    <property type="match status" value="1"/>
</dbReference>
<keyword evidence="1" id="KW-0677">Repeat</keyword>
<dbReference type="AlphaFoldDB" id="A0AAN9B5D5"/>
<evidence type="ECO:0000256" key="1">
    <source>
        <dbReference type="ARBA" id="ARBA00022737"/>
    </source>
</evidence>
<evidence type="ECO:0008006" key="9">
    <source>
        <dbReference type="Google" id="ProtNLM"/>
    </source>
</evidence>
<feature type="disulfide bond" evidence="3">
    <location>
        <begin position="153"/>
        <end position="180"/>
    </location>
</feature>
<feature type="domain" description="Sushi" evidence="6">
    <location>
        <begin position="122"/>
        <end position="182"/>
    </location>
</feature>
<dbReference type="Gene3D" id="2.10.50.10">
    <property type="entry name" value="Tumor Necrosis Factor Receptor, subunit A, domain 2"/>
    <property type="match status" value="1"/>
</dbReference>
<accession>A0AAN9B5D5</accession>
<feature type="domain" description="Sushi" evidence="6">
    <location>
        <begin position="383"/>
        <end position="440"/>
    </location>
</feature>
<dbReference type="EMBL" id="JBAMIC010000012">
    <property type="protein sequence ID" value="KAK7099232.1"/>
    <property type="molecule type" value="Genomic_DNA"/>
</dbReference>
<dbReference type="CDD" id="cd00033">
    <property type="entry name" value="CCP"/>
    <property type="match status" value="4"/>
</dbReference>
<feature type="domain" description="HYR" evidence="5">
    <location>
        <begin position="239"/>
        <end position="323"/>
    </location>
</feature>
<keyword evidence="8" id="KW-1185">Reference proteome</keyword>
<keyword evidence="3" id="KW-0768">Sushi</keyword>
<evidence type="ECO:0000313" key="8">
    <source>
        <dbReference type="Proteomes" id="UP001374579"/>
    </source>
</evidence>